<dbReference type="RefSeq" id="WP_089858889.1">
    <property type="nucleotide sequence ID" value="NZ_FOTI01000003.1"/>
</dbReference>
<dbReference type="AlphaFoldDB" id="A0A1I4FP67"/>
<protein>
    <submittedName>
        <fullName evidence="2">Uncharacterized protein</fullName>
    </submittedName>
</protein>
<dbReference type="OrthoDB" id="2111365at2"/>
<organism evidence="2 3">
    <name type="scientific">Halanaerobium salsuginis</name>
    <dbReference type="NCBI Taxonomy" id="29563"/>
    <lineage>
        <taxon>Bacteria</taxon>
        <taxon>Bacillati</taxon>
        <taxon>Bacillota</taxon>
        <taxon>Clostridia</taxon>
        <taxon>Halanaerobiales</taxon>
        <taxon>Halanaerobiaceae</taxon>
        <taxon>Halanaerobium</taxon>
    </lineage>
</organism>
<dbReference type="STRING" id="29563.SAMN02983006_00422"/>
<evidence type="ECO:0000313" key="3">
    <source>
        <dbReference type="Proteomes" id="UP000199006"/>
    </source>
</evidence>
<proteinExistence type="predicted"/>
<evidence type="ECO:0000313" key="2">
    <source>
        <dbReference type="EMBL" id="SFL18747.1"/>
    </source>
</evidence>
<accession>A0A1I4FP67</accession>
<gene>
    <name evidence="2" type="ORF">SAMN02983006_00422</name>
</gene>
<keyword evidence="3" id="KW-1185">Reference proteome</keyword>
<dbReference type="EMBL" id="FOTI01000003">
    <property type="protein sequence ID" value="SFL18747.1"/>
    <property type="molecule type" value="Genomic_DNA"/>
</dbReference>
<feature type="chain" id="PRO_5011647458" evidence="1">
    <location>
        <begin position="24"/>
        <end position="322"/>
    </location>
</feature>
<reference evidence="2 3" key="1">
    <citation type="submission" date="2016-10" db="EMBL/GenBank/DDBJ databases">
        <authorList>
            <person name="de Groot N.N."/>
        </authorList>
    </citation>
    <scope>NUCLEOTIDE SEQUENCE [LARGE SCALE GENOMIC DNA]</scope>
    <source>
        <strain evidence="2 3">ATCC 51327</strain>
    </source>
</reference>
<sequence length="322" mass="35722">MQKFIVLLLTLILLLTGGINVFAAEQEQAAEKLTDQTTAELDLSQSKVFSEAARQQLLGIASQYDNEDVFAEQNTEVEIGSKDFTIIENQIKDKQNLNLLTDLNFNADYSKSVIDNKLQSEADLKLEYSLNPRTLIRAGYSVINEEGWDVQRNNSAGSLASAGDKTYFDDLESSKSVGLAYKSTDRVTVSADFIENNEFGSYYNENLDVYGNSTVFGLQYDDPGGSSIRARYQVDLGDDVTQRIAGVDFAFNNLATFSASYKLLDPKAVESVLAEEKTAWDLGLGVNLNDQYGVSLGYELIQSKDQSEEPEKKIKASFEINF</sequence>
<name>A0A1I4FP67_9FIRM</name>
<keyword evidence="1" id="KW-0732">Signal</keyword>
<evidence type="ECO:0000256" key="1">
    <source>
        <dbReference type="SAM" id="SignalP"/>
    </source>
</evidence>
<dbReference type="Proteomes" id="UP000199006">
    <property type="component" value="Unassembled WGS sequence"/>
</dbReference>
<feature type="signal peptide" evidence="1">
    <location>
        <begin position="1"/>
        <end position="23"/>
    </location>
</feature>